<organism evidence="1 3">
    <name type="scientific">Heyndrickxia ginsengihumi</name>
    <dbReference type="NCBI Taxonomy" id="363870"/>
    <lineage>
        <taxon>Bacteria</taxon>
        <taxon>Bacillati</taxon>
        <taxon>Bacillota</taxon>
        <taxon>Bacilli</taxon>
        <taxon>Bacillales</taxon>
        <taxon>Bacillaceae</taxon>
        <taxon>Heyndrickxia</taxon>
    </lineage>
</organism>
<gene>
    <name evidence="2" type="ORF">G4D61_15415</name>
    <name evidence="1" type="ORF">NG54_04965</name>
</gene>
<protein>
    <submittedName>
        <fullName evidence="1">Uncharacterized protein</fullName>
    </submittedName>
</protein>
<reference evidence="2 4" key="2">
    <citation type="submission" date="2020-02" db="EMBL/GenBank/DDBJ databases">
        <authorList>
            <person name="Feng H."/>
        </authorList>
    </citation>
    <scope>NUCLEOTIDE SEQUENCE [LARGE SCALE GENOMIC DNA]</scope>
    <source>
        <strain evidence="2 4">Gsoil 114</strain>
    </source>
</reference>
<dbReference type="AlphaFoldDB" id="A0A0A6Y1C9"/>
<evidence type="ECO:0000313" key="1">
    <source>
        <dbReference type="EMBL" id="KHD86107.1"/>
    </source>
</evidence>
<dbReference type="EMBL" id="JRUN01000010">
    <property type="protein sequence ID" value="KHD86107.1"/>
    <property type="molecule type" value="Genomic_DNA"/>
</dbReference>
<evidence type="ECO:0000313" key="4">
    <source>
        <dbReference type="Proteomes" id="UP000476934"/>
    </source>
</evidence>
<dbReference type="RefSeq" id="WP_025730788.1">
    <property type="nucleotide sequence ID" value="NZ_JAAIWK010000031.1"/>
</dbReference>
<evidence type="ECO:0000313" key="3">
    <source>
        <dbReference type="Proteomes" id="UP000030588"/>
    </source>
</evidence>
<reference evidence="1 3" key="1">
    <citation type="submission" date="2014-10" db="EMBL/GenBank/DDBJ databases">
        <title>Draft genome of phytase producing Bacillus ginsengihumi strain M2.11.</title>
        <authorList>
            <person name="Toymentseva A."/>
            <person name="Boulygina E.A."/>
            <person name="Kazakov S.V."/>
            <person name="Kayumov I."/>
            <person name="Suleimanova A.D."/>
            <person name="Mardanova A.M."/>
            <person name="Maria S.N."/>
            <person name="Sergey M.Y."/>
            <person name="Sharipova M.R."/>
        </authorList>
    </citation>
    <scope>NUCLEOTIDE SEQUENCE [LARGE SCALE GENOMIC DNA]</scope>
    <source>
        <strain evidence="1 3">M2.11</strain>
    </source>
</reference>
<dbReference type="Proteomes" id="UP000030588">
    <property type="component" value="Unassembled WGS sequence"/>
</dbReference>
<sequence length="65" mass="7520">MANRDRDYHPRDPHFDGELETVINDATGSNQMGIMDEKKPYSPFKVQSLKTDPKMKEFSKFVDGE</sequence>
<name>A0A0A6Y1C9_9BACI</name>
<keyword evidence="4" id="KW-1185">Reference proteome</keyword>
<accession>A0A0A6Y1C9</accession>
<comment type="caution">
    <text evidence="1">The sequence shown here is derived from an EMBL/GenBank/DDBJ whole genome shotgun (WGS) entry which is preliminary data.</text>
</comment>
<dbReference type="Proteomes" id="UP000476934">
    <property type="component" value="Unassembled WGS sequence"/>
</dbReference>
<evidence type="ECO:0000313" key="2">
    <source>
        <dbReference type="EMBL" id="NEY21334.1"/>
    </source>
</evidence>
<reference evidence="2 4" key="3">
    <citation type="submission" date="2020-03" db="EMBL/GenBank/DDBJ databases">
        <title>Bacillus aquiflavi sp. nov., isolated from yellow water of strong flavor Chinese baijiu in Yibin region of China.</title>
        <authorList>
            <person name="Xie J."/>
        </authorList>
    </citation>
    <scope>NUCLEOTIDE SEQUENCE [LARGE SCALE GENOMIC DNA]</scope>
    <source>
        <strain evidence="2 4">Gsoil 114</strain>
    </source>
</reference>
<dbReference type="EMBL" id="JAAIWK010000031">
    <property type="protein sequence ID" value="NEY21334.1"/>
    <property type="molecule type" value="Genomic_DNA"/>
</dbReference>
<dbReference type="OrthoDB" id="2971589at2"/>
<proteinExistence type="predicted"/>